<dbReference type="EMBL" id="LAZR01017150">
    <property type="protein sequence ID" value="KKM01616.1"/>
    <property type="molecule type" value="Genomic_DNA"/>
</dbReference>
<sequence>MSEHVRKQIRNAVKGALQGLGTT</sequence>
<dbReference type="AlphaFoldDB" id="A0A0F9J6V1"/>
<comment type="caution">
    <text evidence="2">The sequence shown here is derived from an EMBL/GenBank/DDBJ whole genome shotgun (WGS) entry which is preliminary data.</text>
</comment>
<feature type="non-terminal residue" evidence="2">
    <location>
        <position position="23"/>
    </location>
</feature>
<reference evidence="2" key="1">
    <citation type="journal article" date="2015" name="Nature">
        <title>Complex archaea that bridge the gap between prokaryotes and eukaryotes.</title>
        <authorList>
            <person name="Spang A."/>
            <person name="Saw J.H."/>
            <person name="Jorgensen S.L."/>
            <person name="Zaremba-Niedzwiedzka K."/>
            <person name="Martijn J."/>
            <person name="Lind A.E."/>
            <person name="van Eijk R."/>
            <person name="Schleper C."/>
            <person name="Guy L."/>
            <person name="Ettema T.J."/>
        </authorList>
    </citation>
    <scope>NUCLEOTIDE SEQUENCE</scope>
</reference>
<feature type="region of interest" description="Disordered" evidence="1">
    <location>
        <begin position="1"/>
        <end position="23"/>
    </location>
</feature>
<gene>
    <name evidence="2" type="ORF">LCGC14_1792690</name>
</gene>
<proteinExistence type="predicted"/>
<name>A0A0F9J6V1_9ZZZZ</name>
<organism evidence="2">
    <name type="scientific">marine sediment metagenome</name>
    <dbReference type="NCBI Taxonomy" id="412755"/>
    <lineage>
        <taxon>unclassified sequences</taxon>
        <taxon>metagenomes</taxon>
        <taxon>ecological metagenomes</taxon>
    </lineage>
</organism>
<accession>A0A0F9J6V1</accession>
<evidence type="ECO:0000313" key="2">
    <source>
        <dbReference type="EMBL" id="KKM01616.1"/>
    </source>
</evidence>
<protein>
    <submittedName>
        <fullName evidence="2">Uncharacterized protein</fullName>
    </submittedName>
</protein>
<evidence type="ECO:0000256" key="1">
    <source>
        <dbReference type="SAM" id="MobiDB-lite"/>
    </source>
</evidence>